<accession>A0A0A9GL46</accession>
<sequence length="44" mass="4967">MVFILVHCTDSAAILMYCNWVVSWENTNDGGKRNSHSEFASTCQ</sequence>
<reference evidence="1" key="1">
    <citation type="submission" date="2014-09" db="EMBL/GenBank/DDBJ databases">
        <authorList>
            <person name="Magalhaes I.L.F."/>
            <person name="Oliveira U."/>
            <person name="Santos F.R."/>
            <person name="Vidigal T.H.D.A."/>
            <person name="Brescovit A.D."/>
            <person name="Santos A.J."/>
        </authorList>
    </citation>
    <scope>NUCLEOTIDE SEQUENCE</scope>
    <source>
        <tissue evidence="1">Shoot tissue taken approximately 20 cm above the soil surface</tissue>
    </source>
</reference>
<proteinExistence type="predicted"/>
<evidence type="ECO:0000313" key="1">
    <source>
        <dbReference type="EMBL" id="JAE25197.1"/>
    </source>
</evidence>
<name>A0A0A9GL46_ARUDO</name>
<dbReference type="AlphaFoldDB" id="A0A0A9GL46"/>
<protein>
    <submittedName>
        <fullName evidence="1">Uncharacterized protein</fullName>
    </submittedName>
</protein>
<dbReference type="EMBL" id="GBRH01172699">
    <property type="protein sequence ID" value="JAE25197.1"/>
    <property type="molecule type" value="Transcribed_RNA"/>
</dbReference>
<organism evidence="1">
    <name type="scientific">Arundo donax</name>
    <name type="common">Giant reed</name>
    <name type="synonym">Donax arundinaceus</name>
    <dbReference type="NCBI Taxonomy" id="35708"/>
    <lineage>
        <taxon>Eukaryota</taxon>
        <taxon>Viridiplantae</taxon>
        <taxon>Streptophyta</taxon>
        <taxon>Embryophyta</taxon>
        <taxon>Tracheophyta</taxon>
        <taxon>Spermatophyta</taxon>
        <taxon>Magnoliopsida</taxon>
        <taxon>Liliopsida</taxon>
        <taxon>Poales</taxon>
        <taxon>Poaceae</taxon>
        <taxon>PACMAD clade</taxon>
        <taxon>Arundinoideae</taxon>
        <taxon>Arundineae</taxon>
        <taxon>Arundo</taxon>
    </lineage>
</organism>
<reference evidence="1" key="2">
    <citation type="journal article" date="2015" name="Data Brief">
        <title>Shoot transcriptome of the giant reed, Arundo donax.</title>
        <authorList>
            <person name="Barrero R.A."/>
            <person name="Guerrero F.D."/>
            <person name="Moolhuijzen P."/>
            <person name="Goolsby J.A."/>
            <person name="Tidwell J."/>
            <person name="Bellgard S.E."/>
            <person name="Bellgard M.I."/>
        </authorList>
    </citation>
    <scope>NUCLEOTIDE SEQUENCE</scope>
    <source>
        <tissue evidence="1">Shoot tissue taken approximately 20 cm above the soil surface</tissue>
    </source>
</reference>